<accession>V6TTP0</accession>
<evidence type="ECO:0000313" key="1">
    <source>
        <dbReference type="EMBL" id="ESU41964.1"/>
    </source>
</evidence>
<dbReference type="VEuPathDB" id="GiardiaDB:QR46_3589"/>
<dbReference type="AlphaFoldDB" id="V6TTP0"/>
<gene>
    <name evidence="1" type="ORF">GSB_152607</name>
</gene>
<dbReference type="Proteomes" id="UP000018040">
    <property type="component" value="Unassembled WGS sequence"/>
</dbReference>
<reference evidence="1 2" key="2">
    <citation type="journal article" date="2013" name="Genome Biol. Evol.">
        <title>Genome sequencing of Giardia lamblia genotypes A2 and B isolates (DH and GS) and comparative analysis with the genomes of genotypes A1 and E (WB and Pig).</title>
        <authorList>
            <person name="Adam R.D."/>
            <person name="Dahlstrom E.W."/>
            <person name="Martens C.A."/>
            <person name="Bruno D.P."/>
            <person name="Barbian K.D."/>
            <person name="Ricklefs S.M."/>
            <person name="Hernandez M.M."/>
            <person name="Narla N.P."/>
            <person name="Patel R.B."/>
            <person name="Porcella S.F."/>
            <person name="Nash T.E."/>
        </authorList>
    </citation>
    <scope>NUCLEOTIDE SEQUENCE [LARGE SCALE GENOMIC DNA]</scope>
    <source>
        <strain evidence="1 2">GS</strain>
    </source>
</reference>
<dbReference type="VEuPathDB" id="GiardiaDB:GL50581_3387"/>
<organism evidence="1 2">
    <name type="scientific">Giardia intestinalis</name>
    <name type="common">Giardia lamblia</name>
    <dbReference type="NCBI Taxonomy" id="5741"/>
    <lineage>
        <taxon>Eukaryota</taxon>
        <taxon>Metamonada</taxon>
        <taxon>Diplomonadida</taxon>
        <taxon>Hexamitidae</taxon>
        <taxon>Giardiinae</taxon>
        <taxon>Giardia</taxon>
    </lineage>
</organism>
<comment type="caution">
    <text evidence="1">The sequence shown here is derived from an EMBL/GenBank/DDBJ whole genome shotgun (WGS) entry which is preliminary data.</text>
</comment>
<evidence type="ECO:0000313" key="2">
    <source>
        <dbReference type="Proteomes" id="UP000018040"/>
    </source>
</evidence>
<dbReference type="VEuPathDB" id="GiardiaDB:DHA2_152369"/>
<proteinExistence type="predicted"/>
<reference evidence="2" key="1">
    <citation type="submission" date="2012-02" db="EMBL/GenBank/DDBJ databases">
        <title>Genome sequencing of Giardia lamblia Genotypes A2 and B isolates (DH and GS) and comparative analysis with the genomes of Genotypes A1 and E (WB and Pig).</title>
        <authorList>
            <person name="Adam R."/>
            <person name="Dahlstrom E."/>
            <person name="Martens C."/>
            <person name="Bruno D."/>
            <person name="Barbian K."/>
            <person name="Porcella S.F."/>
            <person name="Nash T."/>
        </authorList>
    </citation>
    <scope>NUCLEOTIDE SEQUENCE</scope>
    <source>
        <strain evidence="2">GS</strain>
    </source>
</reference>
<name>V6TTP0_GIAIN</name>
<dbReference type="VEuPathDB" id="GiardiaDB:GL50803_008250"/>
<protein>
    <submittedName>
        <fullName evidence="1">Uncharacterized protein</fullName>
    </submittedName>
</protein>
<sequence>MTYLKAYPPIIKMSTIDFQVSDLKSDVTVERFKEFLQQQSSITEILNVEVLSPGDGKPRVGVARVKADRSSLRTNLANAQLDGAPLNVTFLDEEAGGSSQQTGEKKGFNQIIERVKKIYAELNTDELRPIYSEVAAMVVKNGKVDLSSQNLQSVGQKMTPVFNKLSGLFKK</sequence>
<dbReference type="EMBL" id="AHHH01000102">
    <property type="protein sequence ID" value="ESU41964.1"/>
    <property type="molecule type" value="Genomic_DNA"/>
</dbReference>
<dbReference type="OrthoDB" id="10251878at2759"/>